<dbReference type="PROSITE" id="PS51819">
    <property type="entry name" value="VOC"/>
    <property type="match status" value="1"/>
</dbReference>
<dbReference type="AlphaFoldDB" id="A0A1X7HBP8"/>
<name>A0A1X7HBP8_9BACL</name>
<dbReference type="PANTHER" id="PTHR36503">
    <property type="entry name" value="BLR2520 PROTEIN"/>
    <property type="match status" value="1"/>
</dbReference>
<keyword evidence="3" id="KW-1185">Reference proteome</keyword>
<dbReference type="InterPro" id="IPR053863">
    <property type="entry name" value="Glyoxy/Ble-like_N"/>
</dbReference>
<proteinExistence type="predicted"/>
<evidence type="ECO:0000313" key="2">
    <source>
        <dbReference type="EMBL" id="SMF83336.1"/>
    </source>
</evidence>
<evidence type="ECO:0000259" key="1">
    <source>
        <dbReference type="PROSITE" id="PS51819"/>
    </source>
</evidence>
<reference evidence="2 3" key="1">
    <citation type="submission" date="2017-04" db="EMBL/GenBank/DDBJ databases">
        <authorList>
            <person name="Afonso C.L."/>
            <person name="Miller P.J."/>
            <person name="Scott M.A."/>
            <person name="Spackman E."/>
            <person name="Goraichik I."/>
            <person name="Dimitrov K.M."/>
            <person name="Suarez D.L."/>
            <person name="Swayne D.E."/>
        </authorList>
    </citation>
    <scope>NUCLEOTIDE SEQUENCE [LARGE SCALE GENOMIC DNA]</scope>
    <source>
        <strain evidence="2 3">N3/975</strain>
    </source>
</reference>
<dbReference type="SUPFAM" id="SSF54593">
    <property type="entry name" value="Glyoxalase/Bleomycin resistance protein/Dihydroxybiphenyl dioxygenase"/>
    <property type="match status" value="1"/>
</dbReference>
<gene>
    <name evidence="2" type="ORF">SAMN05661091_2357</name>
</gene>
<dbReference type="PANTHER" id="PTHR36503:SF2">
    <property type="entry name" value="BLR2408 PROTEIN"/>
    <property type="match status" value="1"/>
</dbReference>
<evidence type="ECO:0000313" key="3">
    <source>
        <dbReference type="Proteomes" id="UP000192940"/>
    </source>
</evidence>
<dbReference type="STRING" id="1313296.SAMN05661091_2357"/>
<feature type="domain" description="VOC" evidence="1">
    <location>
        <begin position="5"/>
        <end position="130"/>
    </location>
</feature>
<accession>A0A1X7HBP8</accession>
<protein>
    <recommendedName>
        <fullName evidence="1">VOC domain-containing protein</fullName>
    </recommendedName>
</protein>
<dbReference type="CDD" id="cd09012">
    <property type="entry name" value="VOC_like"/>
    <property type="match status" value="1"/>
</dbReference>
<organism evidence="2 3">
    <name type="scientific">Paenibacillus uliginis N3/975</name>
    <dbReference type="NCBI Taxonomy" id="1313296"/>
    <lineage>
        <taxon>Bacteria</taxon>
        <taxon>Bacillati</taxon>
        <taxon>Bacillota</taxon>
        <taxon>Bacilli</taxon>
        <taxon>Bacillales</taxon>
        <taxon>Paenibacillaceae</taxon>
        <taxon>Paenibacillus</taxon>
    </lineage>
</organism>
<dbReference type="Pfam" id="PF22677">
    <property type="entry name" value="Ble-like_N"/>
    <property type="match status" value="1"/>
</dbReference>
<dbReference type="RefSeq" id="WP_208919340.1">
    <property type="nucleotide sequence ID" value="NZ_LT840184.1"/>
</dbReference>
<sequence length="138" mass="15632">MALQSDKIFVNLPVKDLNKSVEFFTKIGFEFNPQFTDENATCMVISDHIFAMLLVEDYFKTFTKKDISNAAKTTEVIIALSTESREQVDEIVNKALAAGGEKSNDPVDHGFMYSWSFQDIDGHMWEVLYMNSGEVEQG</sequence>
<dbReference type="Gene3D" id="3.10.180.10">
    <property type="entry name" value="2,3-Dihydroxybiphenyl 1,2-Dioxygenase, domain 1"/>
    <property type="match status" value="1"/>
</dbReference>
<dbReference type="Proteomes" id="UP000192940">
    <property type="component" value="Chromosome I"/>
</dbReference>
<dbReference type="InterPro" id="IPR037523">
    <property type="entry name" value="VOC_core"/>
</dbReference>
<dbReference type="EMBL" id="LT840184">
    <property type="protein sequence ID" value="SMF83336.1"/>
    <property type="molecule type" value="Genomic_DNA"/>
</dbReference>
<dbReference type="InterPro" id="IPR029068">
    <property type="entry name" value="Glyas_Bleomycin-R_OHBP_Dase"/>
</dbReference>